<proteinExistence type="predicted"/>
<dbReference type="GO" id="GO:0009307">
    <property type="term" value="P:DNA restriction-modification system"/>
    <property type="evidence" value="ECO:0007669"/>
    <property type="project" value="InterPro"/>
</dbReference>
<accession>A0A0F9THR7</accession>
<gene>
    <name evidence="1" type="ORF">LCGC14_0390720</name>
</gene>
<sequence length="196" mass="21978">MVKGFTHESTYNESVEWYTPREVFKALGIEFDIDPCSPGSEIVPWVPATKHYTYLDDGLSFDWDGRVWMNPPYGGETKKWLKHLSISGNGIALIFARTDTKWFHEYVPDADAVCFIKGRVQFIKCCVAGRYARGQYNPKTDYFVDPIDGKRKKGGCGSASMLIAYGKENAEVLYRCNLGLTMNPHQAPAASGVRCG</sequence>
<protein>
    <recommendedName>
        <fullName evidence="2">DNA N-6-adenine-methyltransferase (Dam)</fullName>
    </recommendedName>
</protein>
<dbReference type="Pfam" id="PF05869">
    <property type="entry name" value="Dam"/>
    <property type="match status" value="1"/>
</dbReference>
<comment type="caution">
    <text evidence="1">The sequence shown here is derived from an EMBL/GenBank/DDBJ whole genome shotgun (WGS) entry which is preliminary data.</text>
</comment>
<evidence type="ECO:0000313" key="1">
    <source>
        <dbReference type="EMBL" id="KKN74452.1"/>
    </source>
</evidence>
<dbReference type="InterPro" id="IPR008593">
    <property type="entry name" value="Dam_MeTrfase"/>
</dbReference>
<organism evidence="1">
    <name type="scientific">marine sediment metagenome</name>
    <dbReference type="NCBI Taxonomy" id="412755"/>
    <lineage>
        <taxon>unclassified sequences</taxon>
        <taxon>metagenomes</taxon>
        <taxon>ecological metagenomes</taxon>
    </lineage>
</organism>
<dbReference type="AlphaFoldDB" id="A0A0F9THR7"/>
<evidence type="ECO:0008006" key="2">
    <source>
        <dbReference type="Google" id="ProtNLM"/>
    </source>
</evidence>
<dbReference type="GO" id="GO:0009007">
    <property type="term" value="F:site-specific DNA-methyltransferase (adenine-specific) activity"/>
    <property type="evidence" value="ECO:0007669"/>
    <property type="project" value="InterPro"/>
</dbReference>
<dbReference type="GO" id="GO:0003677">
    <property type="term" value="F:DNA binding"/>
    <property type="evidence" value="ECO:0007669"/>
    <property type="project" value="InterPro"/>
</dbReference>
<reference evidence="1" key="1">
    <citation type="journal article" date="2015" name="Nature">
        <title>Complex archaea that bridge the gap between prokaryotes and eukaryotes.</title>
        <authorList>
            <person name="Spang A."/>
            <person name="Saw J.H."/>
            <person name="Jorgensen S.L."/>
            <person name="Zaremba-Niedzwiedzka K."/>
            <person name="Martijn J."/>
            <person name="Lind A.E."/>
            <person name="van Eijk R."/>
            <person name="Schleper C."/>
            <person name="Guy L."/>
            <person name="Ettema T.J."/>
        </authorList>
    </citation>
    <scope>NUCLEOTIDE SEQUENCE</scope>
</reference>
<name>A0A0F9THR7_9ZZZZ</name>
<dbReference type="EMBL" id="LAZR01000326">
    <property type="protein sequence ID" value="KKN74452.1"/>
    <property type="molecule type" value="Genomic_DNA"/>
</dbReference>